<dbReference type="PROSITE" id="PS00296">
    <property type="entry name" value="CHAPERONINS_CPN60"/>
    <property type="match status" value="1"/>
</dbReference>
<dbReference type="InterPro" id="IPR027410">
    <property type="entry name" value="TCP-1-like_intermed_sf"/>
</dbReference>
<keyword evidence="3" id="KW-0067">ATP-binding</keyword>
<proteinExistence type="inferred from homology"/>
<dbReference type="InterPro" id="IPR027413">
    <property type="entry name" value="GROEL-like_equatorial_sf"/>
</dbReference>
<dbReference type="EMBL" id="KU595450">
    <property type="protein sequence ID" value="AQM32616.1"/>
    <property type="molecule type" value="Genomic_DNA"/>
</dbReference>
<dbReference type="GO" id="GO:0140662">
    <property type="term" value="F:ATP-dependent protein folding chaperone"/>
    <property type="evidence" value="ECO:0007669"/>
    <property type="project" value="InterPro"/>
</dbReference>
<dbReference type="SUPFAM" id="SSF54849">
    <property type="entry name" value="GroEL-intermediate domain like"/>
    <property type="match status" value="1"/>
</dbReference>
<evidence type="ECO:0000256" key="3">
    <source>
        <dbReference type="ARBA" id="ARBA00022840"/>
    </source>
</evidence>
<dbReference type="InterPro" id="IPR002423">
    <property type="entry name" value="Cpn60/GroEL/TCP-1"/>
</dbReference>
<dbReference type="SUPFAM" id="SSF48592">
    <property type="entry name" value="GroEL equatorial domain-like"/>
    <property type="match status" value="1"/>
</dbReference>
<reference evidence="5" key="1">
    <citation type="journal article" date="2017" name="ISME J.">
        <title>Novel chaperonins are prevalent in the virioplankton and demonstrate links to viral biology and ecology.</title>
        <authorList>
            <person name="Marine R.L."/>
            <person name="Nasko D.J."/>
            <person name="Wray J."/>
            <person name="Polson S.W."/>
            <person name="Wommack K.E."/>
        </authorList>
    </citation>
    <scope>NUCLEOTIDE SEQUENCE</scope>
</reference>
<dbReference type="CDD" id="cd03344">
    <property type="entry name" value="GroEL"/>
    <property type="match status" value="1"/>
</dbReference>
<dbReference type="InterPro" id="IPR001844">
    <property type="entry name" value="Cpn60/GroEL"/>
</dbReference>
<dbReference type="SUPFAM" id="SSF52029">
    <property type="entry name" value="GroEL apical domain-like"/>
    <property type="match status" value="1"/>
</dbReference>
<dbReference type="NCBIfam" id="NF009488">
    <property type="entry name" value="PRK12850.1"/>
    <property type="match status" value="1"/>
</dbReference>
<dbReference type="PANTHER" id="PTHR45633">
    <property type="entry name" value="60 KDA HEAT SHOCK PROTEIN, MITOCHONDRIAL"/>
    <property type="match status" value="1"/>
</dbReference>
<sequence length="541" mass="57598">MVKNKNLEFGLEGRNKIREGVNRLASAVGSTLGPSGRNVIIQQENGSPVVTKDGVSVAKEIKLKDPVQNIGAEVLKEVSMRAAKKAGDGTTTATVLAAAMYNEGLKAVMAGLNVVELKRGMDKAATELIDAIQDVAVDVVTNDEIKQIATISANNDSSIGAIIASAMDSVGKDGVIQVQESKTAETSLEIVEGMRLDKGFVSPYFVNDNQTMIATLENPYILLCDKKISSVKEVLALLETCSKQNKPLLIIADDVDGEALAAMIVNKARGILNVCAVKAPGFGDNKLQNLEDIAVLTGGQVVSTQKGMKLEKLTTEMLGTARTIRVSQDETVIVDGGGSEEAIKLRVDQITNQYENSDSDYEKKGLQARMSKLIGGVAVIHIGAPTEVELREKVDRVDDALSATRAAVEEGIVPGGGLCLLRAGEAVSAVETTYTHPDQKAGRDIVLRACAKPFEIILENAGKTAAHILVGMAEAKKDGYNARTDEYVNMMEAGIIDPAKVTITALELAVSAAGTLLSTECVVSIDPEEEKKEERQPQYMM</sequence>
<accession>A0A219YK69</accession>
<organism evidence="5">
    <name type="scientific">uncultured virus</name>
    <dbReference type="NCBI Taxonomy" id="340016"/>
    <lineage>
        <taxon>Viruses</taxon>
        <taxon>environmental samples</taxon>
    </lineage>
</organism>
<dbReference type="NCBIfam" id="NF009489">
    <property type="entry name" value="PRK12851.1"/>
    <property type="match status" value="1"/>
</dbReference>
<dbReference type="HAMAP" id="MF_00600">
    <property type="entry name" value="CH60"/>
    <property type="match status" value="1"/>
</dbReference>
<dbReference type="Pfam" id="PF00118">
    <property type="entry name" value="Cpn60_TCP1"/>
    <property type="match status" value="1"/>
</dbReference>
<dbReference type="GO" id="GO:0042026">
    <property type="term" value="P:protein refolding"/>
    <property type="evidence" value="ECO:0007669"/>
    <property type="project" value="InterPro"/>
</dbReference>
<dbReference type="Gene3D" id="1.10.560.10">
    <property type="entry name" value="GroEL-like equatorial domain"/>
    <property type="match status" value="1"/>
</dbReference>
<name>A0A219YK69_9VIRU</name>
<dbReference type="Gene3D" id="3.30.260.10">
    <property type="entry name" value="TCP-1-like chaperonin intermediate domain"/>
    <property type="match status" value="1"/>
</dbReference>
<gene>
    <name evidence="5" type="primary">GroEL</name>
</gene>
<dbReference type="NCBIfam" id="NF000592">
    <property type="entry name" value="PRK00013.1"/>
    <property type="match status" value="1"/>
</dbReference>
<keyword evidence="4" id="KW-0143">Chaperone</keyword>
<dbReference type="NCBIfam" id="NF009487">
    <property type="entry name" value="PRK12849.1"/>
    <property type="match status" value="1"/>
</dbReference>
<comment type="similarity">
    <text evidence="1">Belongs to the chaperonin (HSP60) family.</text>
</comment>
<dbReference type="NCBIfam" id="TIGR02348">
    <property type="entry name" value="GroEL"/>
    <property type="match status" value="1"/>
</dbReference>
<protein>
    <submittedName>
        <fullName evidence="5">Chaperonin GroEL</fullName>
    </submittedName>
</protein>
<dbReference type="Gene3D" id="3.50.7.10">
    <property type="entry name" value="GroEL"/>
    <property type="match status" value="1"/>
</dbReference>
<dbReference type="PRINTS" id="PR00298">
    <property type="entry name" value="CHAPERONIN60"/>
</dbReference>
<evidence type="ECO:0000256" key="4">
    <source>
        <dbReference type="ARBA" id="ARBA00023186"/>
    </source>
</evidence>
<keyword evidence="2" id="KW-0547">Nucleotide-binding</keyword>
<evidence type="ECO:0000256" key="1">
    <source>
        <dbReference type="ARBA" id="ARBA00006607"/>
    </source>
</evidence>
<dbReference type="GO" id="GO:0005524">
    <property type="term" value="F:ATP binding"/>
    <property type="evidence" value="ECO:0007669"/>
    <property type="project" value="UniProtKB-KW"/>
</dbReference>
<dbReference type="InterPro" id="IPR018370">
    <property type="entry name" value="Chaperonin_Cpn60_CS"/>
</dbReference>
<evidence type="ECO:0000256" key="2">
    <source>
        <dbReference type="ARBA" id="ARBA00022741"/>
    </source>
</evidence>
<dbReference type="FunFam" id="3.50.7.10:FF:000001">
    <property type="entry name" value="60 kDa chaperonin"/>
    <property type="match status" value="1"/>
</dbReference>
<evidence type="ECO:0000313" key="5">
    <source>
        <dbReference type="EMBL" id="AQM32616.1"/>
    </source>
</evidence>
<dbReference type="InterPro" id="IPR027409">
    <property type="entry name" value="GroEL-like_apical_dom_sf"/>
</dbReference>